<sequence length="365" mass="41434">MNSKKLTALLLSIVLFTQLTMPYGGALAEETKSSQDEAKELLQKGLTIFEIDKEVARLNEQDSKIGEQIKQNEQDIVKQSGNVDATRKHAGKVLRAYYTGDRDSIWMLLFAANSFTDVLRMFEYLQMIVTNDHRSLEKFTDSFKQLTKLQTELATARTDLQVTKDKFLQQRERLVKLQEELDKQLAVNAQAQVIATQIKSLNDQWKQEGLPLARDYLDNLSMAFRELPQFLIGDTKYISMTSTTPIINLTDADFNAYLHSKSELLKTLNFEFNDGSMVATGKKGDLQIAIQGNFVLLTNAEKLNEIRFVVNNLEFNSFKLPDTTIEDFTKEFSLGFVPKKVISYLDVTSVETKKGVAVVKLKLSL</sequence>
<dbReference type="AlphaFoldDB" id="A0A197ZWW9"/>
<protein>
    <recommendedName>
        <fullName evidence="5">SbsC C-terminal domain-containing protein</fullName>
    </recommendedName>
</protein>
<keyword evidence="4" id="KW-1185">Reference proteome</keyword>
<proteinExistence type="predicted"/>
<comment type="caution">
    <text evidence="3">The sequence shown here is derived from an EMBL/GenBank/DDBJ whole genome shotgun (WGS) entry which is preliminary data.</text>
</comment>
<evidence type="ECO:0000256" key="2">
    <source>
        <dbReference type="SAM" id="SignalP"/>
    </source>
</evidence>
<dbReference type="OrthoDB" id="2657928at2"/>
<dbReference type="STRING" id="1850517.A8708_24740"/>
<feature type="chain" id="PRO_5008277595" description="SbsC C-terminal domain-containing protein" evidence="2">
    <location>
        <begin position="29"/>
        <end position="365"/>
    </location>
</feature>
<feature type="coiled-coil region" evidence="1">
    <location>
        <begin position="146"/>
        <end position="180"/>
    </location>
</feature>
<dbReference type="EMBL" id="LYPB01000092">
    <property type="protein sequence ID" value="OAS13659.1"/>
    <property type="molecule type" value="Genomic_DNA"/>
</dbReference>
<evidence type="ECO:0000313" key="4">
    <source>
        <dbReference type="Proteomes" id="UP000078454"/>
    </source>
</evidence>
<feature type="signal peptide" evidence="2">
    <location>
        <begin position="1"/>
        <end position="28"/>
    </location>
</feature>
<name>A0A197ZWW9_9BACL</name>
<organism evidence="3 4">
    <name type="scientific">Paenibacillus oryzisoli</name>
    <dbReference type="NCBI Taxonomy" id="1850517"/>
    <lineage>
        <taxon>Bacteria</taxon>
        <taxon>Bacillati</taxon>
        <taxon>Bacillota</taxon>
        <taxon>Bacilli</taxon>
        <taxon>Bacillales</taxon>
        <taxon>Paenibacillaceae</taxon>
        <taxon>Paenibacillus</taxon>
    </lineage>
</organism>
<evidence type="ECO:0000256" key="1">
    <source>
        <dbReference type="SAM" id="Coils"/>
    </source>
</evidence>
<evidence type="ECO:0008006" key="5">
    <source>
        <dbReference type="Google" id="ProtNLM"/>
    </source>
</evidence>
<dbReference type="Proteomes" id="UP000078454">
    <property type="component" value="Unassembled WGS sequence"/>
</dbReference>
<reference evidence="3 4" key="1">
    <citation type="submission" date="2016-05" db="EMBL/GenBank/DDBJ databases">
        <title>Paenibacillus sp. 1ZS3-15 nov., isolated from the rhizosphere soil.</title>
        <authorList>
            <person name="Zhang X.X."/>
            <person name="Zhang J."/>
        </authorList>
    </citation>
    <scope>NUCLEOTIDE SEQUENCE [LARGE SCALE GENOMIC DNA]</scope>
    <source>
        <strain evidence="3 4">1ZS3-15</strain>
    </source>
</reference>
<evidence type="ECO:0000313" key="3">
    <source>
        <dbReference type="EMBL" id="OAS13659.1"/>
    </source>
</evidence>
<keyword evidence="2" id="KW-0732">Signal</keyword>
<accession>A0A197ZWW9</accession>
<keyword evidence="1" id="KW-0175">Coiled coil</keyword>
<gene>
    <name evidence="3" type="ORF">A8708_24740</name>
</gene>
<dbReference type="Gene3D" id="6.10.250.3150">
    <property type="match status" value="1"/>
</dbReference>
<dbReference type="RefSeq" id="WP_068670734.1">
    <property type="nucleotide sequence ID" value="NZ_LYPB01000092.1"/>
</dbReference>